<dbReference type="SUPFAM" id="SSF48452">
    <property type="entry name" value="TPR-like"/>
    <property type="match status" value="1"/>
</dbReference>
<evidence type="ECO:0000256" key="4">
    <source>
        <dbReference type="SAM" id="MobiDB-lite"/>
    </source>
</evidence>
<sequence length="609" mass="66835">MNASVDSLIDLWGQLLGTDTWPVLARPEALWLLVLPLGLALWRRQRRARLDAYADPELHDWAFAGTTGRQRRRGLPWVGRLLWALFWLFAVLALADPRVPEESQSPQESRAPLLFVVDGSSAMSGRDVEPNRIERAVMLIELLGESISAHPTGLLRSVDTAGLMLPPSPDGNLLTFYAQHLPGLVSDHLVARPDRAFELAAEMSAMDGGAVIWLTAADGRQFAGERGSRLLAAAKRLAERDIPLFAVAMARERTPLFRDGQPRRNDDNEVIVSEPDVTRVAELASLTDGVARQTGVLAEDAAFLRERIDALPAPSRSLESVEGYRSLAVLALWVAMVALVIHLVLDWGLPGARRWRLAAIVLVAVLAPVVFTVAGAAPLVDEVEREAHLDQAWQAFEAGEFARAQIEFDRAAGFNARLGSGLAAFRRADYPHAVERLQAATWLAETDEQRLLALFNLGNALTLARRYRGAVDAFEAALRIDPEFEDARTNRDLVEALRGGAQEESLEPTPEFQGYESILRREIVEDDGAEMAEEMLESEGSGQGGAVAEQPPGDGESFVLDENLLGGARKKLERIEDRPVPPLDGLLRQQPYKSTVRQGLVDREPGGDE</sequence>
<evidence type="ECO:0000256" key="3">
    <source>
        <dbReference type="PROSITE-ProRule" id="PRU00339"/>
    </source>
</evidence>
<dbReference type="InterPro" id="IPR013105">
    <property type="entry name" value="TPR_2"/>
</dbReference>
<dbReference type="Pfam" id="PF07719">
    <property type="entry name" value="TPR_2"/>
    <property type="match status" value="1"/>
</dbReference>
<dbReference type="EMBL" id="CP046415">
    <property type="protein sequence ID" value="QGT79428.1"/>
    <property type="molecule type" value="Genomic_DNA"/>
</dbReference>
<gene>
    <name evidence="6" type="ORF">GM160_11400</name>
</gene>
<dbReference type="KEGG" id="ghl:GM160_11400"/>
<accession>A0A6I6D3L9</accession>
<feature type="transmembrane region" description="Helical" evidence="5">
    <location>
        <begin position="77"/>
        <end position="95"/>
    </location>
</feature>
<dbReference type="InterPro" id="IPR036465">
    <property type="entry name" value="vWFA_dom_sf"/>
</dbReference>
<dbReference type="RefSeq" id="WP_156575197.1">
    <property type="nucleotide sequence ID" value="NZ_CP046415.1"/>
</dbReference>
<evidence type="ECO:0000256" key="5">
    <source>
        <dbReference type="SAM" id="Phobius"/>
    </source>
</evidence>
<evidence type="ECO:0000313" key="6">
    <source>
        <dbReference type="EMBL" id="QGT79428.1"/>
    </source>
</evidence>
<keyword evidence="1" id="KW-0677">Repeat</keyword>
<keyword evidence="2 3" id="KW-0802">TPR repeat</keyword>
<keyword evidence="5" id="KW-0472">Membrane</keyword>
<name>A0A6I6D3L9_9GAMM</name>
<feature type="region of interest" description="Disordered" evidence="4">
    <location>
        <begin position="533"/>
        <end position="609"/>
    </location>
</feature>
<evidence type="ECO:0000256" key="2">
    <source>
        <dbReference type="ARBA" id="ARBA00022803"/>
    </source>
</evidence>
<evidence type="ECO:0000313" key="7">
    <source>
        <dbReference type="Proteomes" id="UP000427716"/>
    </source>
</evidence>
<evidence type="ECO:0000256" key="1">
    <source>
        <dbReference type="ARBA" id="ARBA00022737"/>
    </source>
</evidence>
<dbReference type="Gene3D" id="3.40.50.410">
    <property type="entry name" value="von Willebrand factor, type A domain"/>
    <property type="match status" value="1"/>
</dbReference>
<dbReference type="InterPro" id="IPR019734">
    <property type="entry name" value="TPR_rpt"/>
</dbReference>
<keyword evidence="5" id="KW-1133">Transmembrane helix</keyword>
<dbReference type="PROSITE" id="PS50005">
    <property type="entry name" value="TPR"/>
    <property type="match status" value="1"/>
</dbReference>
<dbReference type="Gene3D" id="1.25.40.10">
    <property type="entry name" value="Tetratricopeptide repeat domain"/>
    <property type="match status" value="1"/>
</dbReference>
<reference evidence="6 7" key="1">
    <citation type="submission" date="2019-11" db="EMBL/GenBank/DDBJ databases">
        <authorList>
            <person name="Zhang J."/>
            <person name="Sun C."/>
        </authorList>
    </citation>
    <scope>NUCLEOTIDE SEQUENCE [LARGE SCALE GENOMIC DNA]</scope>
    <source>
        <strain evidence="7">sp2</strain>
    </source>
</reference>
<keyword evidence="5" id="KW-0812">Transmembrane</keyword>
<dbReference type="AlphaFoldDB" id="A0A6I6D3L9"/>
<organism evidence="6 7">
    <name type="scientific">Guyparkeria halophila</name>
    <dbReference type="NCBI Taxonomy" id="47960"/>
    <lineage>
        <taxon>Bacteria</taxon>
        <taxon>Pseudomonadati</taxon>
        <taxon>Pseudomonadota</taxon>
        <taxon>Gammaproteobacteria</taxon>
        <taxon>Chromatiales</taxon>
        <taxon>Thioalkalibacteraceae</taxon>
        <taxon>Guyparkeria</taxon>
    </lineage>
</organism>
<protein>
    <submittedName>
        <fullName evidence="6">Tetratricopeptide repeat protein</fullName>
    </submittedName>
</protein>
<feature type="transmembrane region" description="Helical" evidence="5">
    <location>
        <begin position="20"/>
        <end position="42"/>
    </location>
</feature>
<proteinExistence type="predicted"/>
<feature type="transmembrane region" description="Helical" evidence="5">
    <location>
        <begin position="357"/>
        <end position="380"/>
    </location>
</feature>
<dbReference type="Proteomes" id="UP000427716">
    <property type="component" value="Chromosome"/>
</dbReference>
<dbReference type="SMART" id="SM00028">
    <property type="entry name" value="TPR"/>
    <property type="match status" value="1"/>
</dbReference>
<feature type="compositionally biased region" description="Basic and acidic residues" evidence="4">
    <location>
        <begin position="600"/>
        <end position="609"/>
    </location>
</feature>
<keyword evidence="7" id="KW-1185">Reference proteome</keyword>
<dbReference type="InterPro" id="IPR011990">
    <property type="entry name" value="TPR-like_helical_dom_sf"/>
</dbReference>
<feature type="transmembrane region" description="Helical" evidence="5">
    <location>
        <begin position="324"/>
        <end position="345"/>
    </location>
</feature>
<feature type="repeat" description="TPR" evidence="3">
    <location>
        <begin position="451"/>
        <end position="484"/>
    </location>
</feature>